<reference evidence="4" key="1">
    <citation type="journal article" date="2021" name="Proc. Natl. Acad. Sci. U.S.A.">
        <title>Three genomes in the algal genus Volvox reveal the fate of a haploid sex-determining region after a transition to homothallism.</title>
        <authorList>
            <person name="Yamamoto K."/>
            <person name="Hamaji T."/>
            <person name="Kawai-Toyooka H."/>
            <person name="Matsuzaki R."/>
            <person name="Takahashi F."/>
            <person name="Nishimura Y."/>
            <person name="Kawachi M."/>
            <person name="Noguchi H."/>
            <person name="Minakuchi Y."/>
            <person name="Umen J.G."/>
            <person name="Toyoda A."/>
            <person name="Nozaki H."/>
        </authorList>
    </citation>
    <scope>NUCLEOTIDE SEQUENCE</scope>
    <source>
        <strain evidence="4">NIES-3786</strain>
    </source>
</reference>
<dbReference type="OrthoDB" id="512920at2759"/>
<dbReference type="Proteomes" id="UP000747110">
    <property type="component" value="Unassembled WGS sequence"/>
</dbReference>
<dbReference type="SUPFAM" id="SSF53756">
    <property type="entry name" value="UDP-Glycosyltransferase/glycogen phosphorylase"/>
    <property type="match status" value="1"/>
</dbReference>
<dbReference type="EMBL" id="BNCP01000002">
    <property type="protein sequence ID" value="GIL70868.1"/>
    <property type="molecule type" value="Genomic_DNA"/>
</dbReference>
<dbReference type="AlphaFoldDB" id="A0A8J4C3W2"/>
<sequence>HGGPVDIVATLRNGVIAEPGDAGAIATAITEIITRPELWDTFSNNGRNNILAYSWPSHVLSYLRVVEMRRAGEYPLAAASRTGGSPGAGGMAGPAGGAAAGPSPATPCGGGGGGPPGCHGSPSYHLRTSYSLSYDDLNQLSQATGNQGGVLPGLGAALNDLVADRA</sequence>
<dbReference type="GO" id="GO:0016757">
    <property type="term" value="F:glycosyltransferase activity"/>
    <property type="evidence" value="ECO:0007669"/>
    <property type="project" value="UniProtKB-KW"/>
</dbReference>
<evidence type="ECO:0000313" key="5">
    <source>
        <dbReference type="Proteomes" id="UP000747110"/>
    </source>
</evidence>
<protein>
    <submittedName>
        <fullName evidence="4">Uncharacterized protein</fullName>
    </submittedName>
</protein>
<feature type="region of interest" description="Disordered" evidence="3">
    <location>
        <begin position="78"/>
        <end position="114"/>
    </location>
</feature>
<evidence type="ECO:0000256" key="2">
    <source>
        <dbReference type="ARBA" id="ARBA00022679"/>
    </source>
</evidence>
<keyword evidence="5" id="KW-1185">Reference proteome</keyword>
<proteinExistence type="predicted"/>
<evidence type="ECO:0000256" key="3">
    <source>
        <dbReference type="SAM" id="MobiDB-lite"/>
    </source>
</evidence>
<dbReference type="PANTHER" id="PTHR46039">
    <property type="entry name" value="SUCROSE-PHOSPHATE SYNTHASE 3-RELATED"/>
    <property type="match status" value="1"/>
</dbReference>
<feature type="non-terminal residue" evidence="4">
    <location>
        <position position="1"/>
    </location>
</feature>
<name>A0A8J4C3W2_9CHLO</name>
<feature type="compositionally biased region" description="Gly residues" evidence="3">
    <location>
        <begin position="84"/>
        <end position="99"/>
    </location>
</feature>
<comment type="caution">
    <text evidence="4">The sequence shown here is derived from an EMBL/GenBank/DDBJ whole genome shotgun (WGS) entry which is preliminary data.</text>
</comment>
<keyword evidence="1" id="KW-0328">Glycosyltransferase</keyword>
<gene>
    <name evidence="4" type="ORF">Vretifemale_1549</name>
</gene>
<organism evidence="4 5">
    <name type="scientific">Volvox reticuliferus</name>
    <dbReference type="NCBI Taxonomy" id="1737510"/>
    <lineage>
        <taxon>Eukaryota</taxon>
        <taxon>Viridiplantae</taxon>
        <taxon>Chlorophyta</taxon>
        <taxon>core chlorophytes</taxon>
        <taxon>Chlorophyceae</taxon>
        <taxon>CS clade</taxon>
        <taxon>Chlamydomonadales</taxon>
        <taxon>Volvocaceae</taxon>
        <taxon>Volvox</taxon>
    </lineage>
</organism>
<accession>A0A8J4C3W2</accession>
<dbReference type="Gene3D" id="3.40.50.2000">
    <property type="entry name" value="Glycogen Phosphorylase B"/>
    <property type="match status" value="1"/>
</dbReference>
<dbReference type="PANTHER" id="PTHR46039:SF5">
    <property type="entry name" value="SUCROSE-PHOSPHATE SYNTHASE 3-RELATED"/>
    <property type="match status" value="1"/>
</dbReference>
<dbReference type="InterPro" id="IPR044161">
    <property type="entry name" value="SPS"/>
</dbReference>
<keyword evidence="2" id="KW-0808">Transferase</keyword>
<feature type="non-terminal residue" evidence="4">
    <location>
        <position position="166"/>
    </location>
</feature>
<evidence type="ECO:0000313" key="4">
    <source>
        <dbReference type="EMBL" id="GIL70868.1"/>
    </source>
</evidence>
<evidence type="ECO:0000256" key="1">
    <source>
        <dbReference type="ARBA" id="ARBA00022676"/>
    </source>
</evidence>